<organism evidence="9">
    <name type="scientific">Spirodela intermedia</name>
    <name type="common">Intermediate duckweed</name>
    <dbReference type="NCBI Taxonomy" id="51605"/>
    <lineage>
        <taxon>Eukaryota</taxon>
        <taxon>Viridiplantae</taxon>
        <taxon>Streptophyta</taxon>
        <taxon>Embryophyta</taxon>
        <taxon>Tracheophyta</taxon>
        <taxon>Spermatophyta</taxon>
        <taxon>Magnoliopsida</taxon>
        <taxon>Liliopsida</taxon>
        <taxon>Araceae</taxon>
        <taxon>Lemnoideae</taxon>
        <taxon>Spirodela</taxon>
    </lineage>
</organism>
<dbReference type="EMBL" id="LR743596">
    <property type="protein sequence ID" value="CAA2625921.1"/>
    <property type="molecule type" value="Genomic_DNA"/>
</dbReference>
<dbReference type="Gene3D" id="6.10.140.2220">
    <property type="match status" value="1"/>
</dbReference>
<feature type="domain" description="MYND-type" evidence="8">
    <location>
        <begin position="35"/>
        <end position="72"/>
    </location>
</feature>
<proteinExistence type="predicted"/>
<dbReference type="CDD" id="cd02661">
    <property type="entry name" value="Peptidase_C19E"/>
    <property type="match status" value="1"/>
</dbReference>
<keyword evidence="2 4" id="KW-0863">Zinc-finger</keyword>
<accession>A0A7I8J677</accession>
<dbReference type="PANTHER" id="PTHR24006:SF685">
    <property type="entry name" value="UBIQUITIN CARBOXYL-TERMINAL HYDROLASE 15"/>
    <property type="match status" value="1"/>
</dbReference>
<dbReference type="PROSITE" id="PS50035">
    <property type="entry name" value="PLD"/>
    <property type="match status" value="1"/>
</dbReference>
<evidence type="ECO:0000259" key="6">
    <source>
        <dbReference type="PROSITE" id="PS50035"/>
    </source>
</evidence>
<dbReference type="Pfam" id="PF01753">
    <property type="entry name" value="zf-MYND"/>
    <property type="match status" value="1"/>
</dbReference>
<evidence type="ECO:0000313" key="10">
    <source>
        <dbReference type="Proteomes" id="UP001189122"/>
    </source>
</evidence>
<dbReference type="Gene3D" id="3.90.70.10">
    <property type="entry name" value="Cysteine proteinases"/>
    <property type="match status" value="1"/>
</dbReference>
<name>A0A7I8J677_SPIIN</name>
<evidence type="ECO:0000313" key="9">
    <source>
        <dbReference type="EMBL" id="CAA2625921.1"/>
    </source>
</evidence>
<feature type="region of interest" description="Disordered" evidence="5">
    <location>
        <begin position="559"/>
        <end position="590"/>
    </location>
</feature>
<reference evidence="9 10" key="1">
    <citation type="submission" date="2019-12" db="EMBL/GenBank/DDBJ databases">
        <authorList>
            <person name="Scholz U."/>
            <person name="Mascher M."/>
            <person name="Fiebig A."/>
        </authorList>
    </citation>
    <scope>NUCLEOTIDE SEQUENCE</scope>
</reference>
<dbReference type="GO" id="GO:0016579">
    <property type="term" value="P:protein deubiquitination"/>
    <property type="evidence" value="ECO:0007669"/>
    <property type="project" value="InterPro"/>
</dbReference>
<dbReference type="EMBL" id="CACRZD030000009">
    <property type="protein sequence ID" value="CAA6665255.1"/>
    <property type="molecule type" value="Genomic_DNA"/>
</dbReference>
<evidence type="ECO:0000259" key="8">
    <source>
        <dbReference type="PROSITE" id="PS50865"/>
    </source>
</evidence>
<dbReference type="PANTHER" id="PTHR24006">
    <property type="entry name" value="UBIQUITIN CARBOXYL-TERMINAL HYDROLASE"/>
    <property type="match status" value="1"/>
</dbReference>
<feature type="domain" description="PLD phosphodiesterase" evidence="6">
    <location>
        <begin position="89"/>
        <end position="116"/>
    </location>
</feature>
<gene>
    <name evidence="9" type="ORF">SI7747_09011644</name>
</gene>
<dbReference type="PROSITE" id="PS50865">
    <property type="entry name" value="ZF_MYND_2"/>
    <property type="match status" value="1"/>
</dbReference>
<protein>
    <submittedName>
        <fullName evidence="9">Uncharacterized protein</fullName>
    </submittedName>
</protein>
<dbReference type="InterPro" id="IPR001394">
    <property type="entry name" value="Peptidase_C19_UCH"/>
</dbReference>
<dbReference type="GO" id="GO:0005634">
    <property type="term" value="C:nucleus"/>
    <property type="evidence" value="ECO:0007669"/>
    <property type="project" value="TreeGrafter"/>
</dbReference>
<dbReference type="InterPro" id="IPR028889">
    <property type="entry name" value="USP"/>
</dbReference>
<sequence length="590" mass="66782">MLARLAAEEAIRVEAMTSADVISIGPPMKNGLHQCARCCSPATTRCSRCKSVRYCSGKCQIIHWRQGHKQECQQQGGDAVNKCSSEALTTENMHHKALLEDNRNASFGSNDLDESMHKSDMSDGSAIGEYFLISTVERDTPERRFSSRQNWDASRNEGVSSFSYGETDVCDASNVTPYSGTPQNESPGNEASRRVKVPMLLVVHYMLFPYEELVKFFHCYANAVLQCLTSTKPLLIYLLRRMHSRNCTARDWCLMCELELHVSMLRESGGPLSPSRLLSNMRNIGCRIGGGTQEDAHEFLSDIGLQETTLIQQMFGGRIRSKVKCLRCHLESERYENIMDLTLEIHGWVESLEDALTQFTAPEDLDGENMYRCGRCSTYVKARKQLSLHEVPNILTIVLKRFQTGKYGKINKYVTFPDLLDMIPFMTGTGDSPPLYLLYGVVVHLDTCNASFSGHYVSYVKDLQGSWFKIDDSEVQAVPFSQVMSEGAYMLFYMRPPRRNPPSAATRRRLHREVRRRQLRAAGGALDFSDATSSDWSLFTSSDESSFTTESVSDSFSVADYSDTAPRPHLLHLRLPPSRPRRRRRQPQQR</sequence>
<dbReference type="SUPFAM" id="SSF54001">
    <property type="entry name" value="Cysteine proteinases"/>
    <property type="match status" value="1"/>
</dbReference>
<evidence type="ECO:0000256" key="3">
    <source>
        <dbReference type="ARBA" id="ARBA00022833"/>
    </source>
</evidence>
<feature type="domain" description="USP" evidence="7">
    <location>
        <begin position="208"/>
        <end position="496"/>
    </location>
</feature>
<keyword evidence="3" id="KW-0862">Zinc</keyword>
<dbReference type="Proteomes" id="UP001189122">
    <property type="component" value="Unassembled WGS sequence"/>
</dbReference>
<dbReference type="InterPro" id="IPR001736">
    <property type="entry name" value="PLipase_D/transphosphatidylase"/>
</dbReference>
<dbReference type="GO" id="GO:0008270">
    <property type="term" value="F:zinc ion binding"/>
    <property type="evidence" value="ECO:0007669"/>
    <property type="project" value="UniProtKB-KW"/>
</dbReference>
<feature type="compositionally biased region" description="Basic residues" evidence="5">
    <location>
        <begin position="579"/>
        <end position="590"/>
    </location>
</feature>
<keyword evidence="1" id="KW-0479">Metal-binding</keyword>
<dbReference type="PROSITE" id="PS50235">
    <property type="entry name" value="USP_3"/>
    <property type="match status" value="1"/>
</dbReference>
<evidence type="ECO:0000256" key="2">
    <source>
        <dbReference type="ARBA" id="ARBA00022771"/>
    </source>
</evidence>
<evidence type="ECO:0000256" key="1">
    <source>
        <dbReference type="ARBA" id="ARBA00022723"/>
    </source>
</evidence>
<evidence type="ECO:0000256" key="4">
    <source>
        <dbReference type="PROSITE-ProRule" id="PRU00134"/>
    </source>
</evidence>
<dbReference type="AlphaFoldDB" id="A0A7I8J677"/>
<dbReference type="SUPFAM" id="SSF144232">
    <property type="entry name" value="HIT/MYND zinc finger-like"/>
    <property type="match status" value="1"/>
</dbReference>
<dbReference type="GO" id="GO:0005829">
    <property type="term" value="C:cytosol"/>
    <property type="evidence" value="ECO:0007669"/>
    <property type="project" value="TreeGrafter"/>
</dbReference>
<dbReference type="InterPro" id="IPR002893">
    <property type="entry name" value="Znf_MYND"/>
</dbReference>
<dbReference type="GO" id="GO:0004843">
    <property type="term" value="F:cysteine-type deubiquitinase activity"/>
    <property type="evidence" value="ECO:0007669"/>
    <property type="project" value="InterPro"/>
</dbReference>
<evidence type="ECO:0000256" key="5">
    <source>
        <dbReference type="SAM" id="MobiDB-lite"/>
    </source>
</evidence>
<dbReference type="FunFam" id="6.10.140.2220:FF:000006">
    <property type="entry name" value="Ubiquitin carboxyl-terminal hydrolase 15"/>
    <property type="match status" value="1"/>
</dbReference>
<keyword evidence="10" id="KW-1185">Reference proteome</keyword>
<dbReference type="InterPro" id="IPR050164">
    <property type="entry name" value="Peptidase_C19"/>
</dbReference>
<evidence type="ECO:0000259" key="7">
    <source>
        <dbReference type="PROSITE" id="PS50235"/>
    </source>
</evidence>
<dbReference type="Pfam" id="PF00443">
    <property type="entry name" value="UCH"/>
    <property type="match status" value="1"/>
</dbReference>
<dbReference type="InterPro" id="IPR038765">
    <property type="entry name" value="Papain-like_cys_pep_sf"/>
</dbReference>